<evidence type="ECO:0000256" key="6">
    <source>
        <dbReference type="ARBA" id="ARBA00023077"/>
    </source>
</evidence>
<dbReference type="AlphaFoldDB" id="A0A1I6JS30"/>
<dbReference type="Pfam" id="PF00593">
    <property type="entry name" value="TonB_dep_Rec_b-barrel"/>
    <property type="match status" value="1"/>
</dbReference>
<keyword evidence="6 11" id="KW-0798">TonB box</keyword>
<comment type="similarity">
    <text evidence="10 11">Belongs to the TonB-dependent receptor family.</text>
</comment>
<evidence type="ECO:0000256" key="9">
    <source>
        <dbReference type="ARBA" id="ARBA00023237"/>
    </source>
</evidence>
<evidence type="ECO:0000256" key="4">
    <source>
        <dbReference type="ARBA" id="ARBA00022692"/>
    </source>
</evidence>
<evidence type="ECO:0000256" key="3">
    <source>
        <dbReference type="ARBA" id="ARBA00022452"/>
    </source>
</evidence>
<dbReference type="Pfam" id="PF13715">
    <property type="entry name" value="CarbopepD_reg_2"/>
    <property type="match status" value="1"/>
</dbReference>
<keyword evidence="7 10" id="KW-0472">Membrane</keyword>
<evidence type="ECO:0000256" key="5">
    <source>
        <dbReference type="ARBA" id="ARBA00022729"/>
    </source>
</evidence>
<dbReference type="GO" id="GO:0009279">
    <property type="term" value="C:cell outer membrane"/>
    <property type="evidence" value="ECO:0007669"/>
    <property type="project" value="UniProtKB-SubCell"/>
</dbReference>
<dbReference type="InterPro" id="IPR037066">
    <property type="entry name" value="Plug_dom_sf"/>
</dbReference>
<evidence type="ECO:0000313" key="16">
    <source>
        <dbReference type="Proteomes" id="UP000199462"/>
    </source>
</evidence>
<keyword evidence="5 12" id="KW-0732">Signal</keyword>
<dbReference type="Gene3D" id="2.170.130.10">
    <property type="entry name" value="TonB-dependent receptor, plug domain"/>
    <property type="match status" value="1"/>
</dbReference>
<evidence type="ECO:0000259" key="14">
    <source>
        <dbReference type="Pfam" id="PF07715"/>
    </source>
</evidence>
<keyword evidence="3 10" id="KW-1134">Transmembrane beta strand</keyword>
<evidence type="ECO:0000313" key="15">
    <source>
        <dbReference type="EMBL" id="SFR81762.1"/>
    </source>
</evidence>
<gene>
    <name evidence="15" type="ORF">SAMN04488010_2927</name>
</gene>
<sequence length="1070" mass="115674">MSQKRDYTLMKSRKRSSFIKSGVLSMLVCLGAQLAQANEDTSTSNEVEVKMLQSTITGTVLDESGQPLPGANVVEKGTTNGTQTDFDGNYSLNVNDGATLIFSYIGFKSTEIAVNGQSSVNATLAEDAAALDEVIVTGYSTQTRGDLTGSVGSVDVSEATKAPIVNAAEALQGRVSGVTITNNGSPGASPVVRIRGYGTGNSNDPLYIIDGVQTDDASILNSINPADIDQMNVLKDGAAAIYGARASNGVVIITTKSGGYNMDSARVSVDMYTGFSQATNVPELLNTEQHGEMIFQSLRNDGAVPSHAQYGDGPTPVVPATLQRAPVSATVKPGGGTDWLDEIYRTAITQNASITLENGNEQSKFLFSASYLNRQGIQIATGFKRGSIRLNSEFKIGDKIKIGEHTNISFDRRSGGQSWFNFATRMSPLVPVYDDEGNYAGNYSNDTGLSNPNNPVAEANRQADDFNKTLRVFGDIYATLDIIEGLQFKTSIGGSIRAYNDRRFRALIPESSEPLSTNTLREADQDSYEWVWSNTLSYNKSFGDHNINALVGVEAVNVTGKGKEITRTDYFFETPEYYLLSNGGGAPNVAYAYDNASSLFSLFGTVNYNYNGKYLLTATVRQDESSRFLGDNKSDIFPSFSAGWVVSNENFWPTDGVVSRLKFKGSWGQLGNQTLPVNNPTTNISVLSEQYGNYGFNGSGGVSQGAVLNAVGNPDLKWETSETTNFGVELGFFNNKLNLEAEYFVINTKDLINQDGSLISSTAIDAAPPYVNLGSIQNKGIDATLSFADQTESGFRYGIDVNFSSYKNEVTELINAFQPGWGGFRTTGTVTRTQEGEPLSSFYGRIVEGIFATEAEVSASADQGFATAADGVGRFKYSDINGDNVINDDDRTFIGSPHPDFTYGFNLTMGYKGFDMSAFLQGSQGNEIFNNDKVYTDFPTFFNANRSTRVLDSWTPDNLDASLPALSASITNNEGNSNSFFVEDGSYMRLKNLQIGYTFDEQVSALLGMDSVRFYLQGTNLLTITGYDGVDPELQPRFGDNGAIDNLTIGVSDNNYPLASIYSLGVNLKF</sequence>
<dbReference type="SUPFAM" id="SSF49464">
    <property type="entry name" value="Carboxypeptidase regulatory domain-like"/>
    <property type="match status" value="1"/>
</dbReference>
<feature type="signal peptide" evidence="12">
    <location>
        <begin position="1"/>
        <end position="37"/>
    </location>
</feature>
<dbReference type="GO" id="GO:0044718">
    <property type="term" value="P:siderophore transmembrane transport"/>
    <property type="evidence" value="ECO:0007669"/>
    <property type="project" value="TreeGrafter"/>
</dbReference>
<evidence type="ECO:0000256" key="2">
    <source>
        <dbReference type="ARBA" id="ARBA00022448"/>
    </source>
</evidence>
<dbReference type="InterPro" id="IPR012910">
    <property type="entry name" value="Plug_dom"/>
</dbReference>
<dbReference type="PANTHER" id="PTHR30069">
    <property type="entry name" value="TONB-DEPENDENT OUTER MEMBRANE RECEPTOR"/>
    <property type="match status" value="1"/>
</dbReference>
<dbReference type="Gene3D" id="2.60.40.1120">
    <property type="entry name" value="Carboxypeptidase-like, regulatory domain"/>
    <property type="match status" value="1"/>
</dbReference>
<proteinExistence type="inferred from homology"/>
<dbReference type="PROSITE" id="PS52016">
    <property type="entry name" value="TONB_DEPENDENT_REC_3"/>
    <property type="match status" value="1"/>
</dbReference>
<keyword evidence="16" id="KW-1185">Reference proteome</keyword>
<evidence type="ECO:0000256" key="10">
    <source>
        <dbReference type="PROSITE-ProRule" id="PRU01360"/>
    </source>
</evidence>
<feature type="chain" id="PRO_5011442308" evidence="12">
    <location>
        <begin position="38"/>
        <end position="1070"/>
    </location>
</feature>
<dbReference type="NCBIfam" id="TIGR04056">
    <property type="entry name" value="OMP_RagA_SusC"/>
    <property type="match status" value="1"/>
</dbReference>
<keyword evidence="4 10" id="KW-0812">Transmembrane</keyword>
<dbReference type="InterPro" id="IPR023996">
    <property type="entry name" value="TonB-dep_OMP_SusC/RagA"/>
</dbReference>
<evidence type="ECO:0000256" key="1">
    <source>
        <dbReference type="ARBA" id="ARBA00004571"/>
    </source>
</evidence>
<protein>
    <submittedName>
        <fullName evidence="15">TonB-linked outer membrane protein, SusC/RagA family</fullName>
    </submittedName>
</protein>
<dbReference type="InterPro" id="IPR036942">
    <property type="entry name" value="Beta-barrel_TonB_sf"/>
</dbReference>
<evidence type="ECO:0000256" key="12">
    <source>
        <dbReference type="SAM" id="SignalP"/>
    </source>
</evidence>
<evidence type="ECO:0000256" key="11">
    <source>
        <dbReference type="RuleBase" id="RU003357"/>
    </source>
</evidence>
<dbReference type="GO" id="GO:0015344">
    <property type="term" value="F:siderophore uptake transmembrane transporter activity"/>
    <property type="evidence" value="ECO:0007669"/>
    <property type="project" value="TreeGrafter"/>
</dbReference>
<dbReference type="NCBIfam" id="TIGR04057">
    <property type="entry name" value="SusC_RagA_signa"/>
    <property type="match status" value="1"/>
</dbReference>
<dbReference type="InterPro" id="IPR023997">
    <property type="entry name" value="TonB-dep_OMP_SusC/RagA_CS"/>
</dbReference>
<dbReference type="PANTHER" id="PTHR30069:SF29">
    <property type="entry name" value="HEMOGLOBIN AND HEMOGLOBIN-HAPTOGLOBIN-BINDING PROTEIN 1-RELATED"/>
    <property type="match status" value="1"/>
</dbReference>
<dbReference type="FunFam" id="2.60.40.1120:FF:000003">
    <property type="entry name" value="Outer membrane protein Omp121"/>
    <property type="match status" value="1"/>
</dbReference>
<feature type="domain" description="TonB-dependent receptor-like beta-barrel" evidence="13">
    <location>
        <begin position="437"/>
        <end position="1021"/>
    </location>
</feature>
<name>A0A1I6JS30_9FLAO</name>
<evidence type="ECO:0000256" key="8">
    <source>
        <dbReference type="ARBA" id="ARBA00023170"/>
    </source>
</evidence>
<reference evidence="16" key="1">
    <citation type="submission" date="2016-10" db="EMBL/GenBank/DDBJ databases">
        <authorList>
            <person name="Varghese N."/>
            <person name="Submissions S."/>
        </authorList>
    </citation>
    <scope>NUCLEOTIDE SEQUENCE [LARGE SCALE GENOMIC DNA]</scope>
    <source>
        <strain evidence="16">DSM 19891</strain>
    </source>
</reference>
<accession>A0A1I6JS30</accession>
<keyword evidence="9 10" id="KW-0998">Cell outer membrane</keyword>
<dbReference type="Pfam" id="PF07715">
    <property type="entry name" value="Plug"/>
    <property type="match status" value="1"/>
</dbReference>
<dbReference type="STRING" id="440514.SAMN04488010_2927"/>
<dbReference type="RefSeq" id="WP_245787030.1">
    <property type="nucleotide sequence ID" value="NZ_CAXBNS010000011.1"/>
</dbReference>
<comment type="subcellular location">
    <subcellularLocation>
        <location evidence="1 10">Cell outer membrane</location>
        <topology evidence="1 10">Multi-pass membrane protein</topology>
    </subcellularLocation>
</comment>
<keyword evidence="8" id="KW-0675">Receptor</keyword>
<keyword evidence="2 10" id="KW-0813">Transport</keyword>
<dbReference type="SUPFAM" id="SSF56935">
    <property type="entry name" value="Porins"/>
    <property type="match status" value="1"/>
</dbReference>
<dbReference type="Proteomes" id="UP000199462">
    <property type="component" value="Unassembled WGS sequence"/>
</dbReference>
<evidence type="ECO:0000259" key="13">
    <source>
        <dbReference type="Pfam" id="PF00593"/>
    </source>
</evidence>
<feature type="domain" description="TonB-dependent receptor plug" evidence="14">
    <location>
        <begin position="146"/>
        <end position="250"/>
    </location>
</feature>
<dbReference type="InterPro" id="IPR000531">
    <property type="entry name" value="Beta-barrel_TonB"/>
</dbReference>
<dbReference type="EMBL" id="FOYX01000003">
    <property type="protein sequence ID" value="SFR81762.1"/>
    <property type="molecule type" value="Genomic_DNA"/>
</dbReference>
<dbReference type="InterPro" id="IPR008969">
    <property type="entry name" value="CarboxyPept-like_regulatory"/>
</dbReference>
<dbReference type="Gene3D" id="2.40.170.20">
    <property type="entry name" value="TonB-dependent receptor, beta-barrel domain"/>
    <property type="match status" value="1"/>
</dbReference>
<dbReference type="InterPro" id="IPR039426">
    <property type="entry name" value="TonB-dep_rcpt-like"/>
</dbReference>
<organism evidence="15 16">
    <name type="scientific">Maribacter stanieri</name>
    <dbReference type="NCBI Taxonomy" id="440514"/>
    <lineage>
        <taxon>Bacteria</taxon>
        <taxon>Pseudomonadati</taxon>
        <taxon>Bacteroidota</taxon>
        <taxon>Flavobacteriia</taxon>
        <taxon>Flavobacteriales</taxon>
        <taxon>Flavobacteriaceae</taxon>
        <taxon>Maribacter</taxon>
    </lineage>
</organism>
<evidence type="ECO:0000256" key="7">
    <source>
        <dbReference type="ARBA" id="ARBA00023136"/>
    </source>
</evidence>